<accession>A0A2M7TFI5</accession>
<dbReference type="AlphaFoldDB" id="A0A2M7TFI5"/>
<reference evidence="2" key="1">
    <citation type="submission" date="2017-09" db="EMBL/GenBank/DDBJ databases">
        <title>Depth-based differentiation of microbial function through sediment-hosted aquifers and enrichment of novel symbionts in the deep terrestrial subsurface.</title>
        <authorList>
            <person name="Probst A.J."/>
            <person name="Ladd B."/>
            <person name="Jarett J.K."/>
            <person name="Geller-Mcgrath D.E."/>
            <person name="Sieber C.M.K."/>
            <person name="Emerson J.B."/>
            <person name="Anantharaman K."/>
            <person name="Thomas B.C."/>
            <person name="Malmstrom R."/>
            <person name="Stieglmeier M."/>
            <person name="Klingl A."/>
            <person name="Woyke T."/>
            <person name="Ryan C.M."/>
            <person name="Banfield J.F."/>
        </authorList>
    </citation>
    <scope>NUCLEOTIDE SEQUENCE [LARGE SCALE GENOMIC DNA]</scope>
</reference>
<sequence>RRFRKVFASPAPKARAQSILIQINFGGVCLKKSESIMKIAEPRKLFGFIKMDVQNTQTVDASNGNLLNESKPWYYFLTTK</sequence>
<dbReference type="Proteomes" id="UP000230553">
    <property type="component" value="Unassembled WGS sequence"/>
</dbReference>
<comment type="caution">
    <text evidence="1">The sequence shown here is derived from an EMBL/GenBank/DDBJ whole genome shotgun (WGS) entry which is preliminary data.</text>
</comment>
<feature type="non-terminal residue" evidence="1">
    <location>
        <position position="1"/>
    </location>
</feature>
<name>A0A2M7TFI5_9BACT</name>
<dbReference type="EMBL" id="PFNM01000041">
    <property type="protein sequence ID" value="PIZ44630.1"/>
    <property type="molecule type" value="Genomic_DNA"/>
</dbReference>
<organism evidence="1 2">
    <name type="scientific">Candidatus Wolfebacteria bacterium CG_4_10_14_0_2_um_filter_39_18</name>
    <dbReference type="NCBI Taxonomy" id="1975061"/>
    <lineage>
        <taxon>Bacteria</taxon>
        <taxon>Candidatus Wolfeibacteriota</taxon>
    </lineage>
</organism>
<evidence type="ECO:0000313" key="1">
    <source>
        <dbReference type="EMBL" id="PIZ44630.1"/>
    </source>
</evidence>
<proteinExistence type="predicted"/>
<protein>
    <submittedName>
        <fullName evidence="1">Uncharacterized protein</fullName>
    </submittedName>
</protein>
<evidence type="ECO:0000313" key="2">
    <source>
        <dbReference type="Proteomes" id="UP000230553"/>
    </source>
</evidence>
<gene>
    <name evidence="1" type="ORF">COY31_02185</name>
</gene>